<protein>
    <submittedName>
        <fullName evidence="1">Uncharacterized protein</fullName>
    </submittedName>
</protein>
<accession>A0A550CDL6</accession>
<evidence type="ECO:0000313" key="1">
    <source>
        <dbReference type="EMBL" id="TRM62902.1"/>
    </source>
</evidence>
<organism evidence="1 2">
    <name type="scientific">Schizophyllum amplum</name>
    <dbReference type="NCBI Taxonomy" id="97359"/>
    <lineage>
        <taxon>Eukaryota</taxon>
        <taxon>Fungi</taxon>
        <taxon>Dikarya</taxon>
        <taxon>Basidiomycota</taxon>
        <taxon>Agaricomycotina</taxon>
        <taxon>Agaricomycetes</taxon>
        <taxon>Agaricomycetidae</taxon>
        <taxon>Agaricales</taxon>
        <taxon>Schizophyllaceae</taxon>
        <taxon>Schizophyllum</taxon>
    </lineage>
</organism>
<name>A0A550CDL6_9AGAR</name>
<dbReference type="AlphaFoldDB" id="A0A550CDL6"/>
<proteinExistence type="predicted"/>
<dbReference type="EMBL" id="VDMD01000011">
    <property type="protein sequence ID" value="TRM62902.1"/>
    <property type="molecule type" value="Genomic_DNA"/>
</dbReference>
<reference evidence="1 2" key="1">
    <citation type="journal article" date="2019" name="New Phytol.">
        <title>Comparative genomics reveals unique wood-decay strategies and fruiting body development in the Schizophyllaceae.</title>
        <authorList>
            <person name="Almasi E."/>
            <person name="Sahu N."/>
            <person name="Krizsan K."/>
            <person name="Balint B."/>
            <person name="Kovacs G.M."/>
            <person name="Kiss B."/>
            <person name="Cseklye J."/>
            <person name="Drula E."/>
            <person name="Henrissat B."/>
            <person name="Nagy I."/>
            <person name="Chovatia M."/>
            <person name="Adam C."/>
            <person name="LaButti K."/>
            <person name="Lipzen A."/>
            <person name="Riley R."/>
            <person name="Grigoriev I.V."/>
            <person name="Nagy L.G."/>
        </authorList>
    </citation>
    <scope>NUCLEOTIDE SEQUENCE [LARGE SCALE GENOMIC DNA]</scope>
    <source>
        <strain evidence="1 2">NL-1724</strain>
    </source>
</reference>
<gene>
    <name evidence="1" type="ORF">BD626DRAFT_42907</name>
</gene>
<comment type="caution">
    <text evidence="1">The sequence shown here is derived from an EMBL/GenBank/DDBJ whole genome shotgun (WGS) entry which is preliminary data.</text>
</comment>
<keyword evidence="2" id="KW-1185">Reference proteome</keyword>
<evidence type="ECO:0000313" key="2">
    <source>
        <dbReference type="Proteomes" id="UP000320762"/>
    </source>
</evidence>
<sequence>MHPFTSYPSYIAAVIRRDSRGGATVELAERLGAAPRQLGAFGLQASSQLMRVDVTIGLRLAISMNFDLLRCPSSSGLCALFALSLRCANMALSYICLCLALLTSCHYGPVHVALCRVGLAGRLTTVVMSDATHVSWTYNSHILTRAGRQAISGRAASYEGMQNHDAHVRTFTNFWLNYRLLLPSPERPRTRRDIDAISPFNVPCRHPRTVLPSRPAYVNLRGTLFCGLR</sequence>
<dbReference type="Proteomes" id="UP000320762">
    <property type="component" value="Unassembled WGS sequence"/>
</dbReference>